<dbReference type="SUPFAM" id="SSF88659">
    <property type="entry name" value="Sigma3 and sigma4 domains of RNA polymerase sigma factors"/>
    <property type="match status" value="1"/>
</dbReference>
<dbReference type="NCBIfam" id="TIGR02937">
    <property type="entry name" value="sigma70-ECF"/>
    <property type="match status" value="1"/>
</dbReference>
<dbReference type="GO" id="GO:0006352">
    <property type="term" value="P:DNA-templated transcription initiation"/>
    <property type="evidence" value="ECO:0007669"/>
    <property type="project" value="InterPro"/>
</dbReference>
<dbReference type="InterPro" id="IPR039425">
    <property type="entry name" value="RNA_pol_sigma-70-like"/>
</dbReference>
<dbReference type="Proteomes" id="UP000435648">
    <property type="component" value="Chromosome"/>
</dbReference>
<evidence type="ECO:0000313" key="10">
    <source>
        <dbReference type="Proteomes" id="UP000435648"/>
    </source>
</evidence>
<evidence type="ECO:0000259" key="8">
    <source>
        <dbReference type="Pfam" id="PF08281"/>
    </source>
</evidence>
<accession>A0A857C6N9</accession>
<dbReference type="GO" id="GO:0016987">
    <property type="term" value="F:sigma factor activity"/>
    <property type="evidence" value="ECO:0007669"/>
    <property type="project" value="UniProtKB-KW"/>
</dbReference>
<keyword evidence="2 6" id="KW-0805">Transcription regulation</keyword>
<dbReference type="Pfam" id="PF08281">
    <property type="entry name" value="Sigma70_r4_2"/>
    <property type="match status" value="1"/>
</dbReference>
<feature type="domain" description="RNA polymerase sigma-70 region 2" evidence="7">
    <location>
        <begin position="16"/>
        <end position="78"/>
    </location>
</feature>
<dbReference type="CDD" id="cd06171">
    <property type="entry name" value="Sigma70_r4"/>
    <property type="match status" value="1"/>
</dbReference>
<name>A0A857C6N9_9HYPH</name>
<dbReference type="RefSeq" id="WP_158193533.1">
    <property type="nucleotide sequence ID" value="NZ_CP046908.1"/>
</dbReference>
<reference evidence="9 10" key="1">
    <citation type="submission" date="2019-12" db="EMBL/GenBank/DDBJ databases">
        <title>The genome of Stappia indica PHM037.</title>
        <authorList>
            <person name="Kacar D."/>
            <person name="Galan B."/>
            <person name="Canedo L."/>
            <person name="Rodriguez P."/>
            <person name="de la Calle F."/>
            <person name="Garcia J.L."/>
        </authorList>
    </citation>
    <scope>NUCLEOTIDE SEQUENCE [LARGE SCALE GENOMIC DNA]</scope>
    <source>
        <strain evidence="9 10">PHM037</strain>
    </source>
</reference>
<evidence type="ECO:0000256" key="1">
    <source>
        <dbReference type="ARBA" id="ARBA00010641"/>
    </source>
</evidence>
<keyword evidence="5 6" id="KW-0804">Transcription</keyword>
<dbReference type="Gene3D" id="1.10.1740.10">
    <property type="match status" value="1"/>
</dbReference>
<dbReference type="InterPro" id="IPR013249">
    <property type="entry name" value="RNA_pol_sigma70_r4_t2"/>
</dbReference>
<dbReference type="InterPro" id="IPR013324">
    <property type="entry name" value="RNA_pol_sigma_r3/r4-like"/>
</dbReference>
<dbReference type="Pfam" id="PF04542">
    <property type="entry name" value="Sigma70_r2"/>
    <property type="match status" value="1"/>
</dbReference>
<dbReference type="PANTHER" id="PTHR43133">
    <property type="entry name" value="RNA POLYMERASE ECF-TYPE SIGMA FACTO"/>
    <property type="match status" value="1"/>
</dbReference>
<dbReference type="PROSITE" id="PS01063">
    <property type="entry name" value="SIGMA70_ECF"/>
    <property type="match status" value="1"/>
</dbReference>
<evidence type="ECO:0000313" key="9">
    <source>
        <dbReference type="EMBL" id="QGZ34567.1"/>
    </source>
</evidence>
<dbReference type="InterPro" id="IPR013325">
    <property type="entry name" value="RNA_pol_sigma_r2"/>
</dbReference>
<keyword evidence="3 6" id="KW-0731">Sigma factor</keyword>
<dbReference type="NCBIfam" id="NF009199">
    <property type="entry name" value="PRK12547.1"/>
    <property type="match status" value="1"/>
</dbReference>
<sequence>MSEHSVELKDEMVACIPSLRAFAASLVGMGDRADDLVQEALMKAWSNLGRFEPGTNMKAWLFTILRNTLYSTHRKRKREVQDVDGRYSATLASHPNQMGHLDLDDFCRALDQLPDDQREALILIGASGFSYEEAAEICGCAIGTVKSRVNRARARLADIMGTESTSEFGPDRAVEAVLALSPGSTVKISAME</sequence>
<protein>
    <recommendedName>
        <fullName evidence="6">RNA polymerase sigma factor</fullName>
    </recommendedName>
</protein>
<dbReference type="GO" id="GO:0003677">
    <property type="term" value="F:DNA binding"/>
    <property type="evidence" value="ECO:0007669"/>
    <property type="project" value="UniProtKB-KW"/>
</dbReference>
<dbReference type="AlphaFoldDB" id="A0A857C6N9"/>
<dbReference type="InterPro" id="IPR014284">
    <property type="entry name" value="RNA_pol_sigma-70_dom"/>
</dbReference>
<organism evidence="9 10">
    <name type="scientific">Stappia indica</name>
    <dbReference type="NCBI Taxonomy" id="538381"/>
    <lineage>
        <taxon>Bacteria</taxon>
        <taxon>Pseudomonadati</taxon>
        <taxon>Pseudomonadota</taxon>
        <taxon>Alphaproteobacteria</taxon>
        <taxon>Hyphomicrobiales</taxon>
        <taxon>Stappiaceae</taxon>
        <taxon>Stappia</taxon>
    </lineage>
</organism>
<evidence type="ECO:0000256" key="5">
    <source>
        <dbReference type="ARBA" id="ARBA00023163"/>
    </source>
</evidence>
<proteinExistence type="inferred from homology"/>
<dbReference type="InterPro" id="IPR036388">
    <property type="entry name" value="WH-like_DNA-bd_sf"/>
</dbReference>
<dbReference type="Gene3D" id="1.10.10.10">
    <property type="entry name" value="Winged helix-like DNA-binding domain superfamily/Winged helix DNA-binding domain"/>
    <property type="match status" value="1"/>
</dbReference>
<dbReference type="OrthoDB" id="9803470at2"/>
<evidence type="ECO:0000256" key="3">
    <source>
        <dbReference type="ARBA" id="ARBA00023082"/>
    </source>
</evidence>
<comment type="similarity">
    <text evidence="1 6">Belongs to the sigma-70 factor family. ECF subfamily.</text>
</comment>
<keyword evidence="4 6" id="KW-0238">DNA-binding</keyword>
<evidence type="ECO:0000256" key="4">
    <source>
        <dbReference type="ARBA" id="ARBA00023125"/>
    </source>
</evidence>
<dbReference type="KEGG" id="siw:GH266_08635"/>
<dbReference type="SUPFAM" id="SSF88946">
    <property type="entry name" value="Sigma2 domain of RNA polymerase sigma factors"/>
    <property type="match status" value="1"/>
</dbReference>
<evidence type="ECO:0000256" key="6">
    <source>
        <dbReference type="RuleBase" id="RU000716"/>
    </source>
</evidence>
<dbReference type="PANTHER" id="PTHR43133:SF25">
    <property type="entry name" value="RNA POLYMERASE SIGMA FACTOR RFAY-RELATED"/>
    <property type="match status" value="1"/>
</dbReference>
<dbReference type="InterPro" id="IPR000838">
    <property type="entry name" value="RNA_pol_sigma70_ECF_CS"/>
</dbReference>
<dbReference type="EMBL" id="CP046908">
    <property type="protein sequence ID" value="QGZ34567.1"/>
    <property type="molecule type" value="Genomic_DNA"/>
</dbReference>
<gene>
    <name evidence="9" type="ORF">GH266_08635</name>
</gene>
<evidence type="ECO:0000259" key="7">
    <source>
        <dbReference type="Pfam" id="PF04542"/>
    </source>
</evidence>
<feature type="domain" description="RNA polymerase sigma factor 70 region 4 type 2" evidence="8">
    <location>
        <begin position="108"/>
        <end position="156"/>
    </location>
</feature>
<dbReference type="InterPro" id="IPR007627">
    <property type="entry name" value="RNA_pol_sigma70_r2"/>
</dbReference>
<evidence type="ECO:0000256" key="2">
    <source>
        <dbReference type="ARBA" id="ARBA00023015"/>
    </source>
</evidence>